<evidence type="ECO:0000259" key="8">
    <source>
        <dbReference type="Pfam" id="PF00717"/>
    </source>
</evidence>
<dbReference type="STRING" id="1618481.US54_C0048G0010"/>
<comment type="subcellular location">
    <subcellularLocation>
        <location evidence="1">Membrane</location>
    </subcellularLocation>
</comment>
<feature type="domain" description="Peptidase S24/S26A/S26B/S26C" evidence="8">
    <location>
        <begin position="40"/>
        <end position="91"/>
    </location>
</feature>
<dbReference type="AlphaFoldDB" id="A0A0G0HEJ8"/>
<protein>
    <recommendedName>
        <fullName evidence="6">Signal peptidase I</fullName>
        <ecNumber evidence="6">3.4.21.89</ecNumber>
    </recommendedName>
</protein>
<reference evidence="9 10" key="1">
    <citation type="journal article" date="2015" name="Nature">
        <title>rRNA introns, odd ribosomes, and small enigmatic genomes across a large radiation of phyla.</title>
        <authorList>
            <person name="Brown C.T."/>
            <person name="Hug L.A."/>
            <person name="Thomas B.C."/>
            <person name="Sharon I."/>
            <person name="Castelle C.J."/>
            <person name="Singh A."/>
            <person name="Wilkins M.J."/>
            <person name="Williams K.H."/>
            <person name="Banfield J.F."/>
        </authorList>
    </citation>
    <scope>NUCLEOTIDE SEQUENCE [LARGE SCALE GENOMIC DNA]</scope>
</reference>
<evidence type="ECO:0000256" key="6">
    <source>
        <dbReference type="NCBIfam" id="TIGR02228"/>
    </source>
</evidence>
<dbReference type="GO" id="GO:0009003">
    <property type="term" value="F:signal peptidase activity"/>
    <property type="evidence" value="ECO:0007669"/>
    <property type="project" value="UniProtKB-EC"/>
</dbReference>
<evidence type="ECO:0000256" key="2">
    <source>
        <dbReference type="ARBA" id="ARBA00022670"/>
    </source>
</evidence>
<dbReference type="EC" id="3.4.21.89" evidence="6"/>
<dbReference type="EMBL" id="LBTJ01000048">
    <property type="protein sequence ID" value="KKQ36980.1"/>
    <property type="molecule type" value="Genomic_DNA"/>
</dbReference>
<evidence type="ECO:0000256" key="5">
    <source>
        <dbReference type="ARBA" id="ARBA00023136"/>
    </source>
</evidence>
<feature type="transmembrane region" description="Helical" evidence="7">
    <location>
        <begin position="6"/>
        <end position="27"/>
    </location>
</feature>
<keyword evidence="2" id="KW-0378">Hydrolase</keyword>
<evidence type="ECO:0000256" key="7">
    <source>
        <dbReference type="SAM" id="Phobius"/>
    </source>
</evidence>
<accession>A0A0G0HEJ8</accession>
<dbReference type="InterPro" id="IPR015927">
    <property type="entry name" value="Peptidase_S24_S26A/B/C"/>
</dbReference>
<dbReference type="GO" id="GO:0004252">
    <property type="term" value="F:serine-type endopeptidase activity"/>
    <property type="evidence" value="ECO:0007669"/>
    <property type="project" value="UniProtKB-UniRule"/>
</dbReference>
<organism evidence="9 10">
    <name type="scientific">Candidatus Roizmanbacteria bacterium GW2011_GWA2_37_7</name>
    <dbReference type="NCBI Taxonomy" id="1618481"/>
    <lineage>
        <taxon>Bacteria</taxon>
        <taxon>Candidatus Roizmaniibacteriota</taxon>
    </lineage>
</organism>
<dbReference type="SUPFAM" id="SSF51306">
    <property type="entry name" value="LexA/Signal peptidase"/>
    <property type="match status" value="1"/>
</dbReference>
<name>A0A0G0HEJ8_9BACT</name>
<dbReference type="Proteomes" id="UP000034471">
    <property type="component" value="Unassembled WGS sequence"/>
</dbReference>
<dbReference type="CDD" id="cd06462">
    <property type="entry name" value="Peptidase_S24_S26"/>
    <property type="match status" value="1"/>
</dbReference>
<dbReference type="PANTHER" id="PTHR10806:SF6">
    <property type="entry name" value="SIGNAL PEPTIDASE COMPLEX CATALYTIC SUBUNIT SEC11"/>
    <property type="match status" value="1"/>
</dbReference>
<gene>
    <name evidence="9" type="ORF">US54_C0048G0010</name>
</gene>
<keyword evidence="3 7" id="KW-0812">Transmembrane</keyword>
<evidence type="ECO:0000256" key="1">
    <source>
        <dbReference type="ARBA" id="ARBA00004370"/>
    </source>
</evidence>
<dbReference type="InterPro" id="IPR001733">
    <property type="entry name" value="Peptidase_S26B"/>
</dbReference>
<comment type="caution">
    <text evidence="9">The sequence shown here is derived from an EMBL/GenBank/DDBJ whole genome shotgun (WGS) entry which is preliminary data.</text>
</comment>
<keyword evidence="4 7" id="KW-1133">Transmembrane helix</keyword>
<dbReference type="PATRIC" id="fig|1618481.3.peg.825"/>
<keyword evidence="2" id="KW-0645">Protease</keyword>
<sequence>MKIIHIFLNVVSYLFFLLLLIVGFLTLSSNTSLLGSYESLLVRSGSMEPTIMTGDVIFAKQLNQYNKNDVVAFKDEGDRVITHRIVKIDESDGQLTFITKGDANQHFY</sequence>
<dbReference type="NCBIfam" id="TIGR02228">
    <property type="entry name" value="sigpep_I_arch"/>
    <property type="match status" value="1"/>
</dbReference>
<evidence type="ECO:0000256" key="4">
    <source>
        <dbReference type="ARBA" id="ARBA00022989"/>
    </source>
</evidence>
<dbReference type="Pfam" id="PF00717">
    <property type="entry name" value="Peptidase_S24"/>
    <property type="match status" value="1"/>
</dbReference>
<evidence type="ECO:0000313" key="10">
    <source>
        <dbReference type="Proteomes" id="UP000034471"/>
    </source>
</evidence>
<dbReference type="GO" id="GO:0016020">
    <property type="term" value="C:membrane"/>
    <property type="evidence" value="ECO:0007669"/>
    <property type="project" value="UniProtKB-SubCell"/>
</dbReference>
<dbReference type="PANTHER" id="PTHR10806">
    <property type="entry name" value="SIGNAL PEPTIDASE COMPLEX CATALYTIC SUBUNIT SEC11"/>
    <property type="match status" value="1"/>
</dbReference>
<dbReference type="Gene3D" id="2.10.109.10">
    <property type="entry name" value="Umud Fragment, subunit A"/>
    <property type="match status" value="1"/>
</dbReference>
<evidence type="ECO:0000256" key="3">
    <source>
        <dbReference type="ARBA" id="ARBA00022692"/>
    </source>
</evidence>
<dbReference type="GO" id="GO:0006465">
    <property type="term" value="P:signal peptide processing"/>
    <property type="evidence" value="ECO:0007669"/>
    <property type="project" value="UniProtKB-UniRule"/>
</dbReference>
<proteinExistence type="predicted"/>
<evidence type="ECO:0000313" key="9">
    <source>
        <dbReference type="EMBL" id="KKQ36980.1"/>
    </source>
</evidence>
<keyword evidence="5 7" id="KW-0472">Membrane</keyword>
<dbReference type="InterPro" id="IPR036286">
    <property type="entry name" value="LexA/Signal_pep-like_sf"/>
</dbReference>